<accession>A0A6J7HR75</accession>
<evidence type="ECO:0000259" key="2">
    <source>
        <dbReference type="Pfam" id="PF20059"/>
    </source>
</evidence>
<feature type="domain" description="DUF6458" evidence="2">
    <location>
        <begin position="1"/>
        <end position="62"/>
    </location>
</feature>
<keyword evidence="1" id="KW-0812">Transmembrane</keyword>
<proteinExistence type="predicted"/>
<sequence length="75" mass="8290">MTYGTALFLIAVGAILRFAVTADAEGFNINNAGTILMVVGVMGLVLSFLYASMWSRRRGVDVVEQPIVRERRDRI</sequence>
<dbReference type="Pfam" id="PF20059">
    <property type="entry name" value="DUF6458"/>
    <property type="match status" value="1"/>
</dbReference>
<dbReference type="AlphaFoldDB" id="A0A6J7HR75"/>
<dbReference type="InterPro" id="IPR045597">
    <property type="entry name" value="DUF6458"/>
</dbReference>
<gene>
    <name evidence="3" type="ORF">UFOPK3564_01724</name>
</gene>
<reference evidence="3" key="1">
    <citation type="submission" date="2020-05" db="EMBL/GenBank/DDBJ databases">
        <authorList>
            <person name="Chiriac C."/>
            <person name="Salcher M."/>
            <person name="Ghai R."/>
            <person name="Kavagutti S V."/>
        </authorList>
    </citation>
    <scope>NUCLEOTIDE SEQUENCE</scope>
</reference>
<keyword evidence="1" id="KW-0472">Membrane</keyword>
<feature type="transmembrane region" description="Helical" evidence="1">
    <location>
        <begin position="34"/>
        <end position="51"/>
    </location>
</feature>
<protein>
    <submittedName>
        <fullName evidence="3">Unannotated protein</fullName>
    </submittedName>
</protein>
<name>A0A6J7HR75_9ZZZZ</name>
<evidence type="ECO:0000313" key="3">
    <source>
        <dbReference type="EMBL" id="CAB4918805.1"/>
    </source>
</evidence>
<keyword evidence="1" id="KW-1133">Transmembrane helix</keyword>
<dbReference type="EMBL" id="CAFBMK010000095">
    <property type="protein sequence ID" value="CAB4918805.1"/>
    <property type="molecule type" value="Genomic_DNA"/>
</dbReference>
<evidence type="ECO:0000256" key="1">
    <source>
        <dbReference type="SAM" id="Phobius"/>
    </source>
</evidence>
<organism evidence="3">
    <name type="scientific">freshwater metagenome</name>
    <dbReference type="NCBI Taxonomy" id="449393"/>
    <lineage>
        <taxon>unclassified sequences</taxon>
        <taxon>metagenomes</taxon>
        <taxon>ecological metagenomes</taxon>
    </lineage>
</organism>